<reference evidence="3" key="1">
    <citation type="submission" date="2018-11" db="EMBL/GenBank/DDBJ databases">
        <authorList>
            <consortium name="Pathogen Informatics"/>
        </authorList>
    </citation>
    <scope>NUCLEOTIDE SEQUENCE</scope>
</reference>
<organism evidence="3 4">
    <name type="scientific">Protopolystoma xenopodis</name>
    <dbReference type="NCBI Taxonomy" id="117903"/>
    <lineage>
        <taxon>Eukaryota</taxon>
        <taxon>Metazoa</taxon>
        <taxon>Spiralia</taxon>
        <taxon>Lophotrochozoa</taxon>
        <taxon>Platyhelminthes</taxon>
        <taxon>Monogenea</taxon>
        <taxon>Polyopisthocotylea</taxon>
        <taxon>Polystomatidea</taxon>
        <taxon>Polystomatidae</taxon>
        <taxon>Protopolystoma</taxon>
    </lineage>
</organism>
<proteinExistence type="predicted"/>
<dbReference type="Proteomes" id="UP000784294">
    <property type="component" value="Unassembled WGS sequence"/>
</dbReference>
<evidence type="ECO:0000256" key="1">
    <source>
        <dbReference type="ARBA" id="ARBA00022441"/>
    </source>
</evidence>
<dbReference type="AlphaFoldDB" id="A0A448X1I0"/>
<protein>
    <submittedName>
        <fullName evidence="3">Uncharacterized protein</fullName>
    </submittedName>
</protein>
<keyword evidence="4" id="KW-1185">Reference proteome</keyword>
<keyword evidence="2" id="KW-0732">Signal</keyword>
<comment type="caution">
    <text evidence="3">The sequence shown here is derived from an EMBL/GenBank/DDBJ whole genome shotgun (WGS) entry which is preliminary data.</text>
</comment>
<feature type="chain" id="PRO_5019251065" evidence="2">
    <location>
        <begin position="20"/>
        <end position="175"/>
    </location>
</feature>
<evidence type="ECO:0000313" key="4">
    <source>
        <dbReference type="Proteomes" id="UP000784294"/>
    </source>
</evidence>
<name>A0A448X1I0_9PLAT</name>
<keyword evidence="1" id="KW-0880">Kelch repeat</keyword>
<sequence>MSFVRFSLIPSLAIHLSCMLQHNNICLFGGWDEKTCRRLSDVICVSLSAPLKWRSWRLSQLPDGMAISLASAIALEDGRVFLVGGSRQGGAVLSSTFILDSETARWTVGPSLQTSRSDFGLCKVGQRIFAIGGYGRECVMAVCPASKHLLTHLSHCQLYLLPFFNQPPSWTHVKF</sequence>
<dbReference type="InterPro" id="IPR015915">
    <property type="entry name" value="Kelch-typ_b-propeller"/>
</dbReference>
<evidence type="ECO:0000256" key="2">
    <source>
        <dbReference type="SAM" id="SignalP"/>
    </source>
</evidence>
<dbReference type="SUPFAM" id="SSF117281">
    <property type="entry name" value="Kelch motif"/>
    <property type="match status" value="1"/>
</dbReference>
<dbReference type="Gene3D" id="2.120.10.80">
    <property type="entry name" value="Kelch-type beta propeller"/>
    <property type="match status" value="1"/>
</dbReference>
<dbReference type="InterPro" id="IPR006652">
    <property type="entry name" value="Kelch_1"/>
</dbReference>
<feature type="signal peptide" evidence="2">
    <location>
        <begin position="1"/>
        <end position="19"/>
    </location>
</feature>
<dbReference type="OrthoDB" id="45365at2759"/>
<dbReference type="Pfam" id="PF01344">
    <property type="entry name" value="Kelch_1"/>
    <property type="match status" value="1"/>
</dbReference>
<gene>
    <name evidence="3" type="ORF">PXEA_LOCUS19040</name>
</gene>
<dbReference type="SMART" id="SM00612">
    <property type="entry name" value="Kelch"/>
    <property type="match status" value="1"/>
</dbReference>
<accession>A0A448X1I0</accession>
<evidence type="ECO:0000313" key="3">
    <source>
        <dbReference type="EMBL" id="VEL25600.1"/>
    </source>
</evidence>
<dbReference type="EMBL" id="CAAALY010075056">
    <property type="protein sequence ID" value="VEL25600.1"/>
    <property type="molecule type" value="Genomic_DNA"/>
</dbReference>